<evidence type="ECO:0000256" key="8">
    <source>
        <dbReference type="ARBA" id="ARBA00023141"/>
    </source>
</evidence>
<proteinExistence type="predicted"/>
<dbReference type="InterPro" id="IPR037039">
    <property type="entry name" value="CM_AroQ_sf_eucaryotic"/>
</dbReference>
<dbReference type="GO" id="GO:0009094">
    <property type="term" value="P:L-phenylalanine biosynthetic process"/>
    <property type="evidence" value="ECO:0007669"/>
    <property type="project" value="UniProtKB-KW"/>
</dbReference>
<comment type="pathway">
    <text evidence="2">Metabolic intermediate biosynthesis; prephenate biosynthesis; prephenate from chorismate: step 1/1.</text>
</comment>
<name>A0A2U1IY25_SMIAN</name>
<comment type="subcellular location">
    <subcellularLocation>
        <location evidence="1">Cytoplasm</location>
    </subcellularLocation>
</comment>
<dbReference type="GO" id="GO:0046417">
    <property type="term" value="P:chorismate metabolic process"/>
    <property type="evidence" value="ECO:0007669"/>
    <property type="project" value="InterPro"/>
</dbReference>
<dbReference type="SUPFAM" id="SSF48600">
    <property type="entry name" value="Chorismate mutase II"/>
    <property type="match status" value="1"/>
</dbReference>
<dbReference type="NCBIfam" id="TIGR01802">
    <property type="entry name" value="CM_pl-yst"/>
    <property type="match status" value="1"/>
</dbReference>
<keyword evidence="7" id="KW-0028">Amino-acid biosynthesis</keyword>
<evidence type="ECO:0000256" key="10">
    <source>
        <dbReference type="ARBA" id="ARBA00023235"/>
    </source>
</evidence>
<evidence type="ECO:0000256" key="7">
    <source>
        <dbReference type="ARBA" id="ARBA00022605"/>
    </source>
</evidence>
<keyword evidence="9" id="KW-0584">Phenylalanine biosynthesis</keyword>
<dbReference type="GO" id="GO:0004106">
    <property type="term" value="F:chorismate mutase activity"/>
    <property type="evidence" value="ECO:0007669"/>
    <property type="project" value="UniProtKB-EC"/>
</dbReference>
<evidence type="ECO:0000313" key="13">
    <source>
        <dbReference type="EMBL" id="PVZ97720.1"/>
    </source>
</evidence>
<keyword evidence="14" id="KW-1185">Reference proteome</keyword>
<dbReference type="UniPathway" id="UPA00120">
    <property type="reaction ID" value="UER00203"/>
</dbReference>
<organism evidence="13 14">
    <name type="scientific">Smittium angustum</name>
    <dbReference type="NCBI Taxonomy" id="133377"/>
    <lineage>
        <taxon>Eukaryota</taxon>
        <taxon>Fungi</taxon>
        <taxon>Fungi incertae sedis</taxon>
        <taxon>Zoopagomycota</taxon>
        <taxon>Kickxellomycotina</taxon>
        <taxon>Harpellomycetes</taxon>
        <taxon>Harpellales</taxon>
        <taxon>Legeriomycetaceae</taxon>
        <taxon>Smittium</taxon>
    </lineage>
</organism>
<dbReference type="Pfam" id="PF01817">
    <property type="entry name" value="CM_2"/>
    <property type="match status" value="1"/>
</dbReference>
<keyword evidence="8" id="KW-0057">Aromatic amino acid biosynthesis</keyword>
<dbReference type="Proteomes" id="UP000245591">
    <property type="component" value="Unassembled WGS sequence"/>
</dbReference>
<keyword evidence="5" id="KW-0963">Cytoplasm</keyword>
<dbReference type="InterPro" id="IPR008238">
    <property type="entry name" value="Chorismate_mutase_AroQ_euk"/>
</dbReference>
<protein>
    <recommendedName>
        <fullName evidence="4">Chorismate mutase</fullName>
        <ecNumber evidence="3">5.4.99.5</ecNumber>
    </recommendedName>
</protein>
<evidence type="ECO:0000256" key="9">
    <source>
        <dbReference type="ARBA" id="ARBA00023222"/>
    </source>
</evidence>
<evidence type="ECO:0000256" key="4">
    <source>
        <dbReference type="ARBA" id="ARBA00020296"/>
    </source>
</evidence>
<dbReference type="EMBL" id="MBFU01000746">
    <property type="protein sequence ID" value="PVZ97720.1"/>
    <property type="molecule type" value="Genomic_DNA"/>
</dbReference>
<dbReference type="PANTHER" id="PTHR21145">
    <property type="entry name" value="CHORISMATE MUTASE"/>
    <property type="match status" value="1"/>
</dbReference>
<evidence type="ECO:0000256" key="6">
    <source>
        <dbReference type="ARBA" id="ARBA00022498"/>
    </source>
</evidence>
<dbReference type="PROSITE" id="PS51169">
    <property type="entry name" value="CHORISMATE_MUT_3"/>
    <property type="match status" value="1"/>
</dbReference>
<dbReference type="InterPro" id="IPR036263">
    <property type="entry name" value="Chorismate_II_sf"/>
</dbReference>
<comment type="catalytic activity">
    <reaction evidence="11">
        <text>chorismate = prephenate</text>
        <dbReference type="Rhea" id="RHEA:13897"/>
        <dbReference type="ChEBI" id="CHEBI:29748"/>
        <dbReference type="ChEBI" id="CHEBI:29934"/>
        <dbReference type="EC" id="5.4.99.5"/>
    </reaction>
    <physiologicalReaction direction="left-to-right" evidence="11">
        <dbReference type="Rhea" id="RHEA:13898"/>
    </physiologicalReaction>
</comment>
<evidence type="ECO:0000256" key="2">
    <source>
        <dbReference type="ARBA" id="ARBA00004817"/>
    </source>
</evidence>
<keyword evidence="10" id="KW-0413">Isomerase</keyword>
<dbReference type="InterPro" id="IPR002701">
    <property type="entry name" value="CM_II_prokaryot"/>
</dbReference>
<dbReference type="GO" id="GO:0006571">
    <property type="term" value="P:tyrosine biosynthetic process"/>
    <property type="evidence" value="ECO:0007669"/>
    <property type="project" value="UniProtKB-KW"/>
</dbReference>
<evidence type="ECO:0000313" key="14">
    <source>
        <dbReference type="Proteomes" id="UP000245591"/>
    </source>
</evidence>
<dbReference type="EC" id="5.4.99.5" evidence="3"/>
<gene>
    <name evidence="13" type="ORF">BB558_006304</name>
</gene>
<accession>A0A2U1IY25</accession>
<dbReference type="GO" id="GO:0005737">
    <property type="term" value="C:cytoplasm"/>
    <property type="evidence" value="ECO:0007669"/>
    <property type="project" value="UniProtKB-SubCell"/>
</dbReference>
<comment type="caution">
    <text evidence="13">The sequence shown here is derived from an EMBL/GenBank/DDBJ whole genome shotgun (WGS) entry which is preliminary data.</text>
</comment>
<dbReference type="PANTHER" id="PTHR21145:SF12">
    <property type="entry name" value="CHORISMATE MUTASE"/>
    <property type="match status" value="1"/>
</dbReference>
<dbReference type="AlphaFoldDB" id="A0A2U1IY25"/>
<evidence type="ECO:0000256" key="3">
    <source>
        <dbReference type="ARBA" id="ARBA00012404"/>
    </source>
</evidence>
<reference evidence="13 14" key="1">
    <citation type="journal article" date="2018" name="MBio">
        <title>Comparative Genomics Reveals the Core Gene Toolbox for the Fungus-Insect Symbiosis.</title>
        <authorList>
            <person name="Wang Y."/>
            <person name="Stata M."/>
            <person name="Wang W."/>
            <person name="Stajich J.E."/>
            <person name="White M.M."/>
            <person name="Moncalvo J.M."/>
        </authorList>
    </citation>
    <scope>NUCLEOTIDE SEQUENCE [LARGE SCALE GENOMIC DNA]</scope>
    <source>
        <strain evidence="13 14">AUS-126-30</strain>
    </source>
</reference>
<keyword evidence="6" id="KW-0827">Tyrosine biosynthesis</keyword>
<evidence type="ECO:0000256" key="1">
    <source>
        <dbReference type="ARBA" id="ARBA00004496"/>
    </source>
</evidence>
<sequence>MSLDLLQPGILDLNSLRNVLIRLEDTIIFCIAERAQFHTNDLIYQPDGLGFKDGFSGTFLDWFLEQIETVHAKVRRYQRSTIKYTTSSIVFDPDEYPFTKNIPAPILDALEYPSVLKPNNINVNDQIKSIYIDFVVPQICESGDDKNYGSAATRDIECLQALSRRIHYGKFVAESKFLDPKYHDTYVKLIKDHDRDAIMALLTNEQVEQKLLERLRKKAMIYGQDFEANTMNPLVQPQSGNVTDGRNVKINCDLVVELYRKHVIPLTKVVEVEYLMQRLD</sequence>
<evidence type="ECO:0000256" key="5">
    <source>
        <dbReference type="ARBA" id="ARBA00022490"/>
    </source>
</evidence>
<evidence type="ECO:0000259" key="12">
    <source>
        <dbReference type="Pfam" id="PF01817"/>
    </source>
</evidence>
<evidence type="ECO:0000256" key="11">
    <source>
        <dbReference type="ARBA" id="ARBA00023979"/>
    </source>
</evidence>
<feature type="domain" description="Chorismate mutase" evidence="12">
    <location>
        <begin position="150"/>
        <end position="271"/>
    </location>
</feature>
<dbReference type="Gene3D" id="1.10.590.10">
    <property type="entry name" value="Chorismate mutase, AroQ class superfamily, eukaryotic"/>
    <property type="match status" value="1"/>
</dbReference>